<evidence type="ECO:0000256" key="14">
    <source>
        <dbReference type="ARBA" id="ARBA00023242"/>
    </source>
</evidence>
<dbReference type="Gene3D" id="2.20.25.630">
    <property type="match status" value="1"/>
</dbReference>
<reference evidence="25" key="1">
    <citation type="submission" date="2020-07" db="EMBL/GenBank/DDBJ databases">
        <title>Genome sequence and genetic diversity analysis of an under-domesticated orphan crop, white fonio (Digitaria exilis).</title>
        <authorList>
            <person name="Bennetzen J.L."/>
            <person name="Chen S."/>
            <person name="Ma X."/>
            <person name="Wang X."/>
            <person name="Yssel A.E.J."/>
            <person name="Chaluvadi S.R."/>
            <person name="Johnson M."/>
            <person name="Gangashetty P."/>
            <person name="Hamidou F."/>
            <person name="Sanogo M.D."/>
            <person name="Zwaenepoel A."/>
            <person name="Wallace J."/>
            <person name="Van De Peer Y."/>
            <person name="Van Deynze A."/>
        </authorList>
    </citation>
    <scope>NUCLEOTIDE SEQUENCE</scope>
    <source>
        <tissue evidence="25">Leaves</tissue>
    </source>
</reference>
<dbReference type="PROSITE" id="PS50064">
    <property type="entry name" value="ZF_PARP_2"/>
    <property type="match status" value="2"/>
</dbReference>
<feature type="domain" description="PARP-type" evidence="20">
    <location>
        <begin position="8"/>
        <end position="117"/>
    </location>
</feature>
<dbReference type="GO" id="GO:0003950">
    <property type="term" value="F:NAD+ poly-ADP-ribosyltransferase activity"/>
    <property type="evidence" value="ECO:0007669"/>
    <property type="project" value="UniProtKB-UniRule"/>
</dbReference>
<dbReference type="PANTHER" id="PTHR10459">
    <property type="entry name" value="DNA LIGASE"/>
    <property type="match status" value="1"/>
</dbReference>
<evidence type="ECO:0000256" key="6">
    <source>
        <dbReference type="ARBA" id="ARBA00022695"/>
    </source>
</evidence>
<evidence type="ECO:0000256" key="7">
    <source>
        <dbReference type="ARBA" id="ARBA00022723"/>
    </source>
</evidence>
<sequence>MAAPPKAWKAEYAKSGRASCKSCRSPIAKDQLRLGKMVQASQFDGFMPVRNPSTRAASFSQNSSPLIPVDRLASLRLILEGFGRDVESCQIVDDVEGIDALRWDDQEKIRNYVGSASATASSTAAVPDKCTIDVAPSARTSCRRCTEKITKGTVRVSAKIEGQPSKGVPWYHVNCFFEVSPSATVDKFSGWDTLSDEDKRSVLDLAKKDVIRDGENDMQSCKAPKLDGSTSEGTMQDKGKLVDPHDSNASSADIQQKLKEQSDTLWKLKDELKKHVSTAELRDMLEANEQDTSGPERHLLDRCADGMLFGALGPCPVCTSGLYYYNGQYQCSGNVSEWSKCTYSTTEPIRIKKKWKIPDGTENAYLLKWFKSQKVKKPERILPLMSPEKSGSKATQQAWLLSPEGLDKLRFSIVGQSKEVVDESIQKLKHAGANFHARVVKENTLESSKGGTVTVKVKGRSAVHESSGLQDTAHILEDGKSIYNTTLNMSDLARGVNSYYILQIIEEDDGSECYVFRKWGRVGNEQIGGKKLEEMSKSDAIQEFKRLFLEKTGNPWEAWEQKTNFHKQPGRFYPLDIDYGVKQAPKRKDITETKSSLAPQLLELMKMLFNVETYRAAMTEFEINMSEMPLGKLSKENIQKGFEALTEIQNLLKNTADQALAVRESLIVAASNRFFTLIPSIHPHIIRDEDELLIKAKMLEALQDIEIASKLVGFDNDNDESLDDKYMKLRCNITPLPHDSEDYKLVEHYLLTTHAPTHKDWSLELEEVFALDRDGELNKYSRYKNNLHNKMLLWHDLVSKSAQYCFVDRANPVGLMLLSEVALGDMYELKKATSMGKPPRGKHSTKGLGKTVPLESEFLNWRDDVVVPCGKPVPSSVRSSELLYNEYIVYNTSQVKMQFLLKVRFHHKRVFDSKSVRS</sequence>
<evidence type="ECO:0000256" key="5">
    <source>
        <dbReference type="ARBA" id="ARBA00022679"/>
    </source>
</evidence>
<evidence type="ECO:0000256" key="9">
    <source>
        <dbReference type="ARBA" id="ARBA00022765"/>
    </source>
</evidence>
<keyword evidence="4 18" id="KW-0328">Glycosyltransferase</keyword>
<feature type="region of interest" description="Disordered" evidence="19">
    <location>
        <begin position="218"/>
        <end position="254"/>
    </location>
</feature>
<evidence type="ECO:0000256" key="4">
    <source>
        <dbReference type="ARBA" id="ARBA00022676"/>
    </source>
</evidence>
<keyword evidence="13" id="KW-0238">DNA-binding</keyword>
<comment type="catalytic activity">
    <reaction evidence="17">
        <text>NAD(+) + (ADP-D-ribosyl)n-acceptor = nicotinamide + (ADP-D-ribosyl)n+1-acceptor + H(+).</text>
        <dbReference type="EC" id="2.4.2.30"/>
    </reaction>
</comment>
<evidence type="ECO:0000256" key="12">
    <source>
        <dbReference type="ARBA" id="ARBA00023027"/>
    </source>
</evidence>
<dbReference type="CDD" id="cd08001">
    <property type="entry name" value="WGR_PARP1_like"/>
    <property type="match status" value="1"/>
</dbReference>
<comment type="catalytic activity">
    <reaction evidence="2">
        <text>L-glutamyl-[protein] + NAD(+) = 5-O-(ADP-D-ribosyl)-L-glutamyl-[protein] + nicotinamide</text>
        <dbReference type="Rhea" id="RHEA:58224"/>
        <dbReference type="Rhea" id="RHEA-COMP:10208"/>
        <dbReference type="Rhea" id="RHEA-COMP:15089"/>
        <dbReference type="ChEBI" id="CHEBI:17154"/>
        <dbReference type="ChEBI" id="CHEBI:29973"/>
        <dbReference type="ChEBI" id="CHEBI:57540"/>
        <dbReference type="ChEBI" id="CHEBI:142540"/>
    </reaction>
</comment>
<keyword evidence="8" id="KW-0677">Repeat</keyword>
<evidence type="ECO:0000259" key="22">
    <source>
        <dbReference type="PROSITE" id="PS51059"/>
    </source>
</evidence>
<evidence type="ECO:0000259" key="24">
    <source>
        <dbReference type="PROSITE" id="PS51977"/>
    </source>
</evidence>
<evidence type="ECO:0000313" key="25">
    <source>
        <dbReference type="EMBL" id="KAF8690763.1"/>
    </source>
</evidence>
<keyword evidence="6" id="KW-0548">Nucleotidyltransferase</keyword>
<dbReference type="SMART" id="SM00773">
    <property type="entry name" value="WGR"/>
    <property type="match status" value="1"/>
</dbReference>
<dbReference type="Gene3D" id="3.90.228.10">
    <property type="match status" value="2"/>
</dbReference>
<evidence type="ECO:0000256" key="16">
    <source>
        <dbReference type="ARBA" id="ARBA00024945"/>
    </source>
</evidence>
<keyword evidence="11" id="KW-0862">Zinc</keyword>
<feature type="compositionally biased region" description="Basic and acidic residues" evidence="19">
    <location>
        <begin position="235"/>
        <end position="246"/>
    </location>
</feature>
<dbReference type="FunFam" id="1.10.20.130:FF:000001">
    <property type="entry name" value="Poly [ADP-ribose] polymerase"/>
    <property type="match status" value="1"/>
</dbReference>
<dbReference type="SUPFAM" id="SSF57716">
    <property type="entry name" value="Glucocorticoid receptor-like (DNA-binding domain)"/>
    <property type="match status" value="2"/>
</dbReference>
<dbReference type="InterPro" id="IPR003034">
    <property type="entry name" value="SAP_dom"/>
</dbReference>
<dbReference type="GO" id="GO:0003677">
    <property type="term" value="F:DNA binding"/>
    <property type="evidence" value="ECO:0007669"/>
    <property type="project" value="UniProtKB-KW"/>
</dbReference>
<dbReference type="PROSITE" id="PS51060">
    <property type="entry name" value="PARP_ALPHA_HD"/>
    <property type="match status" value="1"/>
</dbReference>
<dbReference type="InterPro" id="IPR036930">
    <property type="entry name" value="WGR_dom_sf"/>
</dbReference>
<dbReference type="PANTHER" id="PTHR10459:SF80">
    <property type="entry name" value="POLY [ADP-RIBOSE] POLYMERASE 1"/>
    <property type="match status" value="1"/>
</dbReference>
<feature type="domain" description="PARP catalytic" evidence="22">
    <location>
        <begin position="720"/>
        <end position="912"/>
    </location>
</feature>
<dbReference type="InterPro" id="IPR050800">
    <property type="entry name" value="ARTD/PARP"/>
</dbReference>
<dbReference type="Pfam" id="PF08063">
    <property type="entry name" value="Zn_ribbon_PADR1"/>
    <property type="match status" value="1"/>
</dbReference>
<dbReference type="InterPro" id="IPR008893">
    <property type="entry name" value="WGR_domain"/>
</dbReference>
<proteinExistence type="inferred from homology"/>
<gene>
    <name evidence="25" type="ORF">HU200_041148</name>
</gene>
<dbReference type="PROSITE" id="PS51977">
    <property type="entry name" value="WGR"/>
    <property type="match status" value="1"/>
</dbReference>
<evidence type="ECO:0000256" key="1">
    <source>
        <dbReference type="ARBA" id="ARBA00000438"/>
    </source>
</evidence>
<comment type="similarity">
    <text evidence="15">Belongs to the ARTD/PARP family.</text>
</comment>
<dbReference type="InterPro" id="IPR049296">
    <property type="entry name" value="PARP1-like_PADR1_N"/>
</dbReference>
<dbReference type="EC" id="2.4.2.-" evidence="18"/>
<dbReference type="GO" id="GO:1990404">
    <property type="term" value="F:NAD+-protein mono-ADP-ribosyltransferase activity"/>
    <property type="evidence" value="ECO:0007669"/>
    <property type="project" value="TreeGrafter"/>
</dbReference>
<dbReference type="Pfam" id="PF00644">
    <property type="entry name" value="PARP"/>
    <property type="match status" value="2"/>
</dbReference>
<dbReference type="CDD" id="cd01437">
    <property type="entry name" value="parp_like"/>
    <property type="match status" value="1"/>
</dbReference>
<evidence type="ECO:0000313" key="26">
    <source>
        <dbReference type="Proteomes" id="UP000636709"/>
    </source>
</evidence>
<keyword evidence="7" id="KW-0479">Metal-binding</keyword>
<keyword evidence="26" id="KW-1185">Reference proteome</keyword>
<dbReference type="InterPro" id="IPR036616">
    <property type="entry name" value="Poly(ADP-ribose)pol_reg_dom_sf"/>
</dbReference>
<dbReference type="InterPro" id="IPR012317">
    <property type="entry name" value="Poly(ADP-ribose)pol_cat_dom"/>
</dbReference>
<dbReference type="Pfam" id="PF21728">
    <property type="entry name" value="PADR1_N"/>
    <property type="match status" value="1"/>
</dbReference>
<dbReference type="FunFam" id="1.20.142.10:FF:000002">
    <property type="entry name" value="Poly [ADP-ribose] polymerase"/>
    <property type="match status" value="1"/>
</dbReference>
<dbReference type="InterPro" id="IPR012982">
    <property type="entry name" value="PARP1-like_PADR1_Zn_ribbon"/>
</dbReference>
<dbReference type="GO" id="GO:0070212">
    <property type="term" value="P:protein poly-ADP-ribosylation"/>
    <property type="evidence" value="ECO:0007669"/>
    <property type="project" value="TreeGrafter"/>
</dbReference>
<keyword evidence="5 18" id="KW-0808">Transferase</keyword>
<dbReference type="OrthoDB" id="2017365at2759"/>
<evidence type="ECO:0000259" key="23">
    <source>
        <dbReference type="PROSITE" id="PS51060"/>
    </source>
</evidence>
<dbReference type="SMART" id="SM01335">
    <property type="entry name" value="PADR1"/>
    <property type="match status" value="1"/>
</dbReference>
<dbReference type="Proteomes" id="UP000636709">
    <property type="component" value="Unassembled WGS sequence"/>
</dbReference>
<evidence type="ECO:0000256" key="13">
    <source>
        <dbReference type="ARBA" id="ARBA00023125"/>
    </source>
</evidence>
<comment type="catalytic activity">
    <reaction evidence="1">
        <text>L-aspartyl-[protein] + NAD(+) = 4-O-(ADP-D-ribosyl)-L-aspartyl-[protein] + nicotinamide</text>
        <dbReference type="Rhea" id="RHEA:54424"/>
        <dbReference type="Rhea" id="RHEA-COMP:9867"/>
        <dbReference type="Rhea" id="RHEA-COMP:13832"/>
        <dbReference type="ChEBI" id="CHEBI:17154"/>
        <dbReference type="ChEBI" id="CHEBI:29961"/>
        <dbReference type="ChEBI" id="CHEBI:57540"/>
        <dbReference type="ChEBI" id="CHEBI:138102"/>
    </reaction>
</comment>
<dbReference type="PROSITE" id="PS51059">
    <property type="entry name" value="PARP_CATALYTIC"/>
    <property type="match status" value="1"/>
</dbReference>
<dbReference type="Pfam" id="PF05406">
    <property type="entry name" value="WGR"/>
    <property type="match status" value="1"/>
</dbReference>
<dbReference type="PROSITE" id="PS52007">
    <property type="entry name" value="PADR1"/>
    <property type="match status" value="1"/>
</dbReference>
<evidence type="ECO:0000259" key="20">
    <source>
        <dbReference type="PROSITE" id="PS50064"/>
    </source>
</evidence>
<dbReference type="SMART" id="SM01336">
    <property type="entry name" value="zf-PARP"/>
    <property type="match status" value="2"/>
</dbReference>
<feature type="domain" description="PARP-type" evidence="20">
    <location>
        <begin position="130"/>
        <end position="202"/>
    </location>
</feature>
<evidence type="ECO:0000256" key="15">
    <source>
        <dbReference type="ARBA" id="ARBA00024347"/>
    </source>
</evidence>
<feature type="domain" description="SAP" evidence="21">
    <location>
        <begin position="273"/>
        <end position="307"/>
    </location>
</feature>
<dbReference type="SUPFAM" id="SSF47587">
    <property type="entry name" value="Domain of poly(ADP-ribose) polymerase"/>
    <property type="match status" value="1"/>
</dbReference>
<dbReference type="Pfam" id="PF00645">
    <property type="entry name" value="zf-PARP"/>
    <property type="match status" value="1"/>
</dbReference>
<feature type="domain" description="WGR" evidence="24">
    <location>
        <begin position="472"/>
        <end position="572"/>
    </location>
</feature>
<comment type="caution">
    <text evidence="25">The sequence shown here is derived from an EMBL/GenBank/DDBJ whole genome shotgun (WGS) entry which is preliminary data.</text>
</comment>
<dbReference type="Pfam" id="PF02877">
    <property type="entry name" value="PARP_reg"/>
    <property type="match status" value="1"/>
</dbReference>
<dbReference type="GO" id="GO:0008270">
    <property type="term" value="F:zinc ion binding"/>
    <property type="evidence" value="ECO:0007669"/>
    <property type="project" value="UniProtKB-KW"/>
</dbReference>
<dbReference type="GO" id="GO:0005730">
    <property type="term" value="C:nucleolus"/>
    <property type="evidence" value="ECO:0007669"/>
    <property type="project" value="TreeGrafter"/>
</dbReference>
<evidence type="ECO:0000259" key="21">
    <source>
        <dbReference type="PROSITE" id="PS50800"/>
    </source>
</evidence>
<evidence type="ECO:0000256" key="18">
    <source>
        <dbReference type="RuleBase" id="RU362114"/>
    </source>
</evidence>
<evidence type="ECO:0000256" key="8">
    <source>
        <dbReference type="ARBA" id="ARBA00022737"/>
    </source>
</evidence>
<keyword evidence="12 18" id="KW-0520">NAD</keyword>
<accession>A0A835B841</accession>
<keyword evidence="10" id="KW-0863">Zinc-finger</keyword>
<dbReference type="InterPro" id="IPR038650">
    <property type="entry name" value="PADR1_C_dom_sf"/>
</dbReference>
<dbReference type="GO" id="GO:0006302">
    <property type="term" value="P:double-strand break repair"/>
    <property type="evidence" value="ECO:0007669"/>
    <property type="project" value="TreeGrafter"/>
</dbReference>
<evidence type="ECO:0000256" key="3">
    <source>
        <dbReference type="ARBA" id="ARBA00004123"/>
    </source>
</evidence>
<evidence type="ECO:0000256" key="10">
    <source>
        <dbReference type="ARBA" id="ARBA00022771"/>
    </source>
</evidence>
<dbReference type="SUPFAM" id="SSF56399">
    <property type="entry name" value="ADP-ribosylation"/>
    <property type="match status" value="1"/>
</dbReference>
<dbReference type="FunFam" id="2.20.25.630:FF:000001">
    <property type="entry name" value="Poly [ADP-ribose] polymerase"/>
    <property type="match status" value="1"/>
</dbReference>
<evidence type="ECO:0000256" key="17">
    <source>
        <dbReference type="ARBA" id="ARBA00033987"/>
    </source>
</evidence>
<dbReference type="InterPro" id="IPR036957">
    <property type="entry name" value="Znf_PARP_sf"/>
</dbReference>
<dbReference type="EMBL" id="JACEFO010001972">
    <property type="protein sequence ID" value="KAF8690763.1"/>
    <property type="molecule type" value="Genomic_DNA"/>
</dbReference>
<dbReference type="Gene3D" id="3.30.1740.10">
    <property type="entry name" value="Zinc finger, PARP-type"/>
    <property type="match status" value="2"/>
</dbReference>
<name>A0A835B841_9POAL</name>
<organism evidence="25 26">
    <name type="scientific">Digitaria exilis</name>
    <dbReference type="NCBI Taxonomy" id="1010633"/>
    <lineage>
        <taxon>Eukaryota</taxon>
        <taxon>Viridiplantae</taxon>
        <taxon>Streptophyta</taxon>
        <taxon>Embryophyta</taxon>
        <taxon>Tracheophyta</taxon>
        <taxon>Spermatophyta</taxon>
        <taxon>Magnoliopsida</taxon>
        <taxon>Liliopsida</taxon>
        <taxon>Poales</taxon>
        <taxon>Poaceae</taxon>
        <taxon>PACMAD clade</taxon>
        <taxon>Panicoideae</taxon>
        <taxon>Panicodae</taxon>
        <taxon>Paniceae</taxon>
        <taxon>Anthephorinae</taxon>
        <taxon>Digitaria</taxon>
    </lineage>
</organism>
<dbReference type="GO" id="GO:0016779">
    <property type="term" value="F:nucleotidyltransferase activity"/>
    <property type="evidence" value="ECO:0007669"/>
    <property type="project" value="UniProtKB-KW"/>
</dbReference>
<evidence type="ECO:0000256" key="19">
    <source>
        <dbReference type="SAM" id="MobiDB-lite"/>
    </source>
</evidence>
<evidence type="ECO:0000256" key="2">
    <source>
        <dbReference type="ARBA" id="ARBA00000459"/>
    </source>
</evidence>
<feature type="domain" description="PARP alpha-helical" evidence="23">
    <location>
        <begin position="594"/>
        <end position="713"/>
    </location>
</feature>
<comment type="function">
    <text evidence="16">Involved in the base excision repair (BER) pathway, by catalyzing the poly(ADP-ribosyl)ation of a limited number of acceptor proteins involved in chromatin architecture and in DNA metabolism. This modification follows DNA damages and appears as an obligatory step in a detection/signaling pathway leading to the reparation of DNA strand breaks.</text>
</comment>
<dbReference type="AlphaFoldDB" id="A0A835B841"/>
<dbReference type="SUPFAM" id="SSF142921">
    <property type="entry name" value="WGR domain-like"/>
    <property type="match status" value="1"/>
</dbReference>
<dbReference type="InterPro" id="IPR001510">
    <property type="entry name" value="Znf_PARP"/>
</dbReference>
<comment type="subcellular location">
    <subcellularLocation>
        <location evidence="3">Nucleus</location>
    </subcellularLocation>
</comment>
<dbReference type="Gene3D" id="1.10.20.130">
    <property type="match status" value="1"/>
</dbReference>
<protein>
    <recommendedName>
        <fullName evidence="18">Poly [ADP-ribose] polymerase</fullName>
        <shortName evidence="18">PARP</shortName>
        <ecNumber evidence="18">2.4.2.-</ecNumber>
    </recommendedName>
</protein>
<evidence type="ECO:0000256" key="11">
    <source>
        <dbReference type="ARBA" id="ARBA00022833"/>
    </source>
</evidence>
<keyword evidence="14" id="KW-0539">Nucleus</keyword>
<keyword evidence="9" id="KW-0013">ADP-ribosylation</keyword>
<dbReference type="PROSITE" id="PS50800">
    <property type="entry name" value="SAP"/>
    <property type="match status" value="1"/>
</dbReference>
<dbReference type="Gene3D" id="1.20.142.10">
    <property type="entry name" value="Poly(ADP-ribose) polymerase, regulatory domain"/>
    <property type="match status" value="1"/>
</dbReference>
<dbReference type="InterPro" id="IPR004102">
    <property type="entry name" value="Poly(ADP-ribose)pol_reg_dom"/>
</dbReference>